<feature type="non-terminal residue" evidence="2">
    <location>
        <position position="1"/>
    </location>
</feature>
<proteinExistence type="predicted"/>
<dbReference type="InterPro" id="IPR011042">
    <property type="entry name" value="6-blade_b-propeller_TolB-like"/>
</dbReference>
<accession>X0YQD3</accession>
<keyword evidence="1" id="KW-0812">Transmembrane</keyword>
<feature type="non-terminal residue" evidence="2">
    <location>
        <position position="217"/>
    </location>
</feature>
<dbReference type="InterPro" id="IPR011659">
    <property type="entry name" value="WD40"/>
</dbReference>
<sequence>WSEPKNLGPHVNGPFNEYDPAATPDGTYLLFSSNRPVEGEDAADEKAWPATLREELYQNDYDIYALDLQDAAAAPRRLDVVCSRANDGQPTVSPDGTWLYFASDRAGGRGGYDLWRSRVTLGPLAGLMPPENLGLPVNTAAHELDPAVTLEGFGIYFSSNRAEEQTYAIYYARSHEVFQVVRTRRLAIGHILGELSWPLIGLILALVGLALTLLALA</sequence>
<dbReference type="EMBL" id="BARS01054476">
    <property type="protein sequence ID" value="GAG49097.1"/>
    <property type="molecule type" value="Genomic_DNA"/>
</dbReference>
<keyword evidence="1" id="KW-1133">Transmembrane helix</keyword>
<evidence type="ECO:0000256" key="1">
    <source>
        <dbReference type="SAM" id="Phobius"/>
    </source>
</evidence>
<comment type="caution">
    <text evidence="2">The sequence shown here is derived from an EMBL/GenBank/DDBJ whole genome shotgun (WGS) entry which is preliminary data.</text>
</comment>
<keyword evidence="1" id="KW-0472">Membrane</keyword>
<name>X0YQD3_9ZZZZ</name>
<organism evidence="2">
    <name type="scientific">marine sediment metagenome</name>
    <dbReference type="NCBI Taxonomy" id="412755"/>
    <lineage>
        <taxon>unclassified sequences</taxon>
        <taxon>metagenomes</taxon>
        <taxon>ecological metagenomes</taxon>
    </lineage>
</organism>
<feature type="transmembrane region" description="Helical" evidence="1">
    <location>
        <begin position="195"/>
        <end position="216"/>
    </location>
</feature>
<gene>
    <name evidence="2" type="ORF">S01H1_80637</name>
</gene>
<dbReference type="SUPFAM" id="SSF82171">
    <property type="entry name" value="DPP6 N-terminal domain-like"/>
    <property type="match status" value="1"/>
</dbReference>
<reference evidence="2" key="1">
    <citation type="journal article" date="2014" name="Front. Microbiol.">
        <title>High frequency of phylogenetically diverse reductive dehalogenase-homologous genes in deep subseafloor sedimentary metagenomes.</title>
        <authorList>
            <person name="Kawai M."/>
            <person name="Futagami T."/>
            <person name="Toyoda A."/>
            <person name="Takaki Y."/>
            <person name="Nishi S."/>
            <person name="Hori S."/>
            <person name="Arai W."/>
            <person name="Tsubouchi T."/>
            <person name="Morono Y."/>
            <person name="Uchiyama I."/>
            <person name="Ito T."/>
            <person name="Fujiyama A."/>
            <person name="Inagaki F."/>
            <person name="Takami H."/>
        </authorList>
    </citation>
    <scope>NUCLEOTIDE SEQUENCE</scope>
    <source>
        <strain evidence="2">Expedition CK06-06</strain>
    </source>
</reference>
<dbReference type="AlphaFoldDB" id="X0YQD3"/>
<dbReference type="Pfam" id="PF07676">
    <property type="entry name" value="PD40"/>
    <property type="match status" value="2"/>
</dbReference>
<evidence type="ECO:0008006" key="3">
    <source>
        <dbReference type="Google" id="ProtNLM"/>
    </source>
</evidence>
<dbReference type="Gene3D" id="2.120.10.30">
    <property type="entry name" value="TolB, C-terminal domain"/>
    <property type="match status" value="1"/>
</dbReference>
<evidence type="ECO:0000313" key="2">
    <source>
        <dbReference type="EMBL" id="GAG49097.1"/>
    </source>
</evidence>
<protein>
    <recommendedName>
        <fullName evidence="3">Dipeptidylpeptidase IV N-terminal domain-containing protein</fullName>
    </recommendedName>
</protein>